<dbReference type="InterPro" id="IPR020825">
    <property type="entry name" value="Phe-tRNA_synthase-like_B3/B4"/>
</dbReference>
<feature type="binding site" evidence="12">
    <location>
        <position position="374"/>
    </location>
    <ligand>
        <name>Mg(2+)</name>
        <dbReference type="ChEBI" id="CHEBI:18420"/>
        <note>shared with alpha subunit</note>
    </ligand>
</feature>
<comment type="subcellular location">
    <subcellularLocation>
        <location evidence="2 12">Cytoplasm</location>
    </subcellularLocation>
</comment>
<dbReference type="CDD" id="cd00769">
    <property type="entry name" value="PheRS_beta_core"/>
    <property type="match status" value="1"/>
</dbReference>
<dbReference type="Pfam" id="PF17759">
    <property type="entry name" value="tRNA_synthFbeta"/>
    <property type="match status" value="1"/>
</dbReference>
<evidence type="ECO:0000256" key="2">
    <source>
        <dbReference type="ARBA" id="ARBA00004496"/>
    </source>
</evidence>
<dbReference type="Gene3D" id="3.30.56.10">
    <property type="match status" value="2"/>
</dbReference>
<comment type="cofactor">
    <cofactor evidence="1 12">
        <name>Mg(2+)</name>
        <dbReference type="ChEBI" id="CHEBI:18420"/>
    </cofactor>
</comment>
<evidence type="ECO:0000256" key="4">
    <source>
        <dbReference type="ARBA" id="ARBA00022490"/>
    </source>
</evidence>
<keyword evidence="11 12" id="KW-0030">Aminoacyl-tRNA synthetase</keyword>
<gene>
    <name evidence="12 14" type="primary">pheT</name>
    <name evidence="14" type="ORF">ACFQKD_07530</name>
</gene>
<dbReference type="GO" id="GO:0005737">
    <property type="term" value="C:cytoplasm"/>
    <property type="evidence" value="ECO:0007669"/>
    <property type="project" value="UniProtKB-SubCell"/>
</dbReference>
<dbReference type="RefSeq" id="WP_276238373.1">
    <property type="nucleotide sequence ID" value="NZ_CP119989.1"/>
</dbReference>
<dbReference type="NCBIfam" id="TIGR00471">
    <property type="entry name" value="pheT_arch"/>
    <property type="match status" value="1"/>
</dbReference>
<dbReference type="Proteomes" id="UP001596388">
    <property type="component" value="Unassembled WGS sequence"/>
</dbReference>
<keyword evidence="8 12" id="KW-0067">ATP-binding</keyword>
<dbReference type="HAMAP" id="MF_00284">
    <property type="entry name" value="Phe_tRNA_synth_beta2"/>
    <property type="match status" value="1"/>
</dbReference>
<dbReference type="InterPro" id="IPR004531">
    <property type="entry name" value="Phe-tRNA-synth_IIc_bsu_arc_euk"/>
</dbReference>
<dbReference type="PROSITE" id="PS51483">
    <property type="entry name" value="B5"/>
    <property type="match status" value="1"/>
</dbReference>
<keyword evidence="5 12" id="KW-0436">Ligase</keyword>
<evidence type="ECO:0000256" key="7">
    <source>
        <dbReference type="ARBA" id="ARBA00022741"/>
    </source>
</evidence>
<dbReference type="InterPro" id="IPR045060">
    <property type="entry name" value="Phe-tRNA-ligase_IIc_bsu"/>
</dbReference>
<organism evidence="14 15">
    <name type="scientific">Halobaculum marinum</name>
    <dbReference type="NCBI Taxonomy" id="3031996"/>
    <lineage>
        <taxon>Archaea</taxon>
        <taxon>Methanobacteriati</taxon>
        <taxon>Methanobacteriota</taxon>
        <taxon>Stenosarchaea group</taxon>
        <taxon>Halobacteria</taxon>
        <taxon>Halobacteriales</taxon>
        <taxon>Haloferacaceae</taxon>
        <taxon>Halobaculum</taxon>
    </lineage>
</organism>
<accession>A0ABD5WYZ5</accession>
<evidence type="ECO:0000256" key="12">
    <source>
        <dbReference type="HAMAP-Rule" id="MF_00284"/>
    </source>
</evidence>
<proteinExistence type="inferred from homology"/>
<dbReference type="Pfam" id="PF03484">
    <property type="entry name" value="B5"/>
    <property type="match status" value="1"/>
</dbReference>
<feature type="binding site" evidence="12">
    <location>
        <position position="370"/>
    </location>
    <ligand>
        <name>Mg(2+)</name>
        <dbReference type="ChEBI" id="CHEBI:18420"/>
        <note>shared with alpha subunit</note>
    </ligand>
</feature>
<dbReference type="GO" id="GO:0006432">
    <property type="term" value="P:phenylalanyl-tRNA aminoacylation"/>
    <property type="evidence" value="ECO:0007669"/>
    <property type="project" value="UniProtKB-UniRule"/>
</dbReference>
<dbReference type="InterPro" id="IPR005146">
    <property type="entry name" value="B3/B4_tRNA-bd"/>
</dbReference>
<dbReference type="InterPro" id="IPR041616">
    <property type="entry name" value="PheRS_beta_core"/>
</dbReference>
<evidence type="ECO:0000256" key="6">
    <source>
        <dbReference type="ARBA" id="ARBA00022723"/>
    </source>
</evidence>
<evidence type="ECO:0000256" key="8">
    <source>
        <dbReference type="ARBA" id="ARBA00022840"/>
    </source>
</evidence>
<evidence type="ECO:0000256" key="9">
    <source>
        <dbReference type="ARBA" id="ARBA00022842"/>
    </source>
</evidence>
<comment type="subunit">
    <text evidence="12">Tetramer of two alpha and two beta subunits.</text>
</comment>
<keyword evidence="7 12" id="KW-0547">Nucleotide-binding</keyword>
<comment type="similarity">
    <text evidence="3 12">Belongs to the phenylalanyl-tRNA synthetase beta subunit family. Type 2 subfamily.</text>
</comment>
<comment type="catalytic activity">
    <reaction evidence="12">
        <text>tRNA(Phe) + L-phenylalanine + ATP = L-phenylalanyl-tRNA(Phe) + AMP + diphosphate + H(+)</text>
        <dbReference type="Rhea" id="RHEA:19413"/>
        <dbReference type="Rhea" id="RHEA-COMP:9668"/>
        <dbReference type="Rhea" id="RHEA-COMP:9699"/>
        <dbReference type="ChEBI" id="CHEBI:15378"/>
        <dbReference type="ChEBI" id="CHEBI:30616"/>
        <dbReference type="ChEBI" id="CHEBI:33019"/>
        <dbReference type="ChEBI" id="CHEBI:58095"/>
        <dbReference type="ChEBI" id="CHEBI:78442"/>
        <dbReference type="ChEBI" id="CHEBI:78531"/>
        <dbReference type="ChEBI" id="CHEBI:456215"/>
        <dbReference type="EC" id="6.1.1.20"/>
    </reaction>
</comment>
<evidence type="ECO:0000313" key="14">
    <source>
        <dbReference type="EMBL" id="MFC7097153.1"/>
    </source>
</evidence>
<dbReference type="InterPro" id="IPR022918">
    <property type="entry name" value="Phe_tRNA_ligase_beta2_arc"/>
</dbReference>
<name>A0ABD5WYZ5_9EURY</name>
<evidence type="ECO:0000259" key="13">
    <source>
        <dbReference type="PROSITE" id="PS51483"/>
    </source>
</evidence>
<dbReference type="InterPro" id="IPR045864">
    <property type="entry name" value="aa-tRNA-synth_II/BPL/LPL"/>
</dbReference>
<keyword evidence="15" id="KW-1185">Reference proteome</keyword>
<dbReference type="SUPFAM" id="SSF55681">
    <property type="entry name" value="Class II aaRS and biotin synthetases"/>
    <property type="match status" value="1"/>
</dbReference>
<dbReference type="PANTHER" id="PTHR10947:SF0">
    <property type="entry name" value="PHENYLALANINE--TRNA LIGASE BETA SUBUNIT"/>
    <property type="match status" value="1"/>
</dbReference>
<dbReference type="FunFam" id="3.50.40.10:FF:000003">
    <property type="entry name" value="Phenylalanine--tRNA ligase beta subunit"/>
    <property type="match status" value="1"/>
</dbReference>
<reference evidence="14 15" key="1">
    <citation type="journal article" date="2019" name="Int. J. Syst. Evol. Microbiol.">
        <title>The Global Catalogue of Microorganisms (GCM) 10K type strain sequencing project: providing services to taxonomists for standard genome sequencing and annotation.</title>
        <authorList>
            <consortium name="The Broad Institute Genomics Platform"/>
            <consortium name="The Broad Institute Genome Sequencing Center for Infectious Disease"/>
            <person name="Wu L."/>
            <person name="Ma J."/>
        </authorList>
    </citation>
    <scope>NUCLEOTIDE SEQUENCE [LARGE SCALE GENOMIC DNA]</scope>
    <source>
        <strain evidence="14 15">DT55</strain>
    </source>
</reference>
<evidence type="ECO:0000256" key="1">
    <source>
        <dbReference type="ARBA" id="ARBA00001946"/>
    </source>
</evidence>
<dbReference type="PANTHER" id="PTHR10947">
    <property type="entry name" value="PHENYLALANYL-TRNA SYNTHETASE BETA CHAIN AND LEUCINE-RICH REPEAT-CONTAINING PROTEIN 47"/>
    <property type="match status" value="1"/>
</dbReference>
<dbReference type="Gene3D" id="3.50.40.10">
    <property type="entry name" value="Phenylalanyl-trna Synthetase, Chain B, domain 3"/>
    <property type="match status" value="1"/>
</dbReference>
<dbReference type="GO" id="GO:0004826">
    <property type="term" value="F:phenylalanine-tRNA ligase activity"/>
    <property type="evidence" value="ECO:0007669"/>
    <property type="project" value="UniProtKB-UniRule"/>
</dbReference>
<dbReference type="GO" id="GO:0046872">
    <property type="term" value="F:metal ion binding"/>
    <property type="evidence" value="ECO:0007669"/>
    <property type="project" value="UniProtKB-KW"/>
</dbReference>
<evidence type="ECO:0000256" key="11">
    <source>
        <dbReference type="ARBA" id="ARBA00023146"/>
    </source>
</evidence>
<evidence type="ECO:0000256" key="5">
    <source>
        <dbReference type="ARBA" id="ARBA00022598"/>
    </source>
</evidence>
<feature type="domain" description="B5" evidence="13">
    <location>
        <begin position="307"/>
        <end position="386"/>
    </location>
</feature>
<dbReference type="InterPro" id="IPR009061">
    <property type="entry name" value="DNA-bd_dom_put_sf"/>
</dbReference>
<dbReference type="AlphaFoldDB" id="A0ABD5WYZ5"/>
<evidence type="ECO:0000313" key="15">
    <source>
        <dbReference type="Proteomes" id="UP001596388"/>
    </source>
</evidence>
<evidence type="ECO:0000256" key="3">
    <source>
        <dbReference type="ARBA" id="ARBA00007438"/>
    </source>
</evidence>
<keyword evidence="6 12" id="KW-0479">Metal-binding</keyword>
<dbReference type="SMART" id="SM00874">
    <property type="entry name" value="B5"/>
    <property type="match status" value="1"/>
</dbReference>
<keyword evidence="9 12" id="KW-0460">Magnesium</keyword>
<dbReference type="SMART" id="SM00873">
    <property type="entry name" value="B3_4"/>
    <property type="match status" value="1"/>
</dbReference>
<dbReference type="GO" id="GO:0005524">
    <property type="term" value="F:ATP binding"/>
    <property type="evidence" value="ECO:0007669"/>
    <property type="project" value="UniProtKB-UniRule"/>
</dbReference>
<keyword evidence="4 12" id="KW-0963">Cytoplasm</keyword>
<comment type="caution">
    <text evidence="14">The sequence shown here is derived from an EMBL/GenBank/DDBJ whole genome shotgun (WGS) entry which is preliminary data.</text>
</comment>
<sequence length="601" mass="66217">MPVVDIDTDELRGLTGEDKTDDEFKEDLFALGLEYEGDTDDGLLQFEFGPDRLDRLSVEGVARSLRYQYGADRGVYVPKTNDADWTIEVDPSVPDERPFVTGAVVRGVNLDESGLDSLIQLQEKLHATMGRGRAKGAIGVHDLTMLKGQALTEESEPSGTINAASSDLGATEKTVTYRGVEPDGDRFVPLDSNAEMTPAQVLTDHPTGDKYADLVEDLERYPAIYDELGLFSFPPVINGSRTEVDTGSRDLFIELTGTDQWTIDKMCVIICYALSARGGTVEEVQVDYQDGATYPDEYGPELLRPDLDTDEKSVSHDRIETMLGVELEREEVVDLFERSGMDAAYSLGEEETVYDVTVPPYRVDVLHPLDLVDDVGRAYGFNELEPTYPDIGTIGGRHERSRLERAVRTSLIGLGFEDMLNFHMTSGTENYDRMRLDERDPGADLADAPLGAEPAAVITSPYSEDYTQLRTWALPSLVQVLENNTHRTYPQDLAEVGFVAHRDDDVNTRVAEDYRVAGVLARTDATYEDAKARLQAVCDDFDADVETPASEHPSFLDGRVAEVVVDGESVGVVGELHPAVLVDRDMEVPVAAFEFSLSALA</sequence>
<feature type="binding site" evidence="12">
    <location>
        <position position="373"/>
    </location>
    <ligand>
        <name>Mg(2+)</name>
        <dbReference type="ChEBI" id="CHEBI:18420"/>
        <note>shared with alpha subunit</note>
    </ligand>
</feature>
<dbReference type="EC" id="6.1.1.20" evidence="12"/>
<keyword evidence="10 12" id="KW-0648">Protein biosynthesis</keyword>
<evidence type="ECO:0000256" key="10">
    <source>
        <dbReference type="ARBA" id="ARBA00022917"/>
    </source>
</evidence>
<protein>
    <recommendedName>
        <fullName evidence="12">Phenylalanine--tRNA ligase beta subunit</fullName>
        <ecNumber evidence="12">6.1.1.20</ecNumber>
    </recommendedName>
    <alternativeName>
        <fullName evidence="12">Phenylalanyl-tRNA synthetase beta subunit</fullName>
        <shortName evidence="12">PheRS</shortName>
    </alternativeName>
</protein>
<dbReference type="SUPFAM" id="SSF46955">
    <property type="entry name" value="Putative DNA-binding domain"/>
    <property type="match status" value="2"/>
</dbReference>
<dbReference type="Gene3D" id="3.30.930.10">
    <property type="entry name" value="Bira Bifunctional Protein, Domain 2"/>
    <property type="match status" value="1"/>
</dbReference>
<dbReference type="GeneID" id="79268946"/>
<dbReference type="InterPro" id="IPR005147">
    <property type="entry name" value="tRNA_synthase_B5-dom"/>
</dbReference>
<feature type="binding site" evidence="12">
    <location>
        <position position="364"/>
    </location>
    <ligand>
        <name>Mg(2+)</name>
        <dbReference type="ChEBI" id="CHEBI:18420"/>
        <note>shared with alpha subunit</note>
    </ligand>
</feature>
<dbReference type="EMBL" id="JBHTAG010000002">
    <property type="protein sequence ID" value="MFC7097153.1"/>
    <property type="molecule type" value="Genomic_DNA"/>
</dbReference>